<gene>
    <name evidence="2" type="ORF">SAMN05421688_1094</name>
</gene>
<keyword evidence="1" id="KW-1133">Transmembrane helix</keyword>
<evidence type="ECO:0000313" key="3">
    <source>
        <dbReference type="Proteomes" id="UP000198796"/>
    </source>
</evidence>
<keyword evidence="1" id="KW-0472">Membrane</keyword>
<evidence type="ECO:0000313" key="2">
    <source>
        <dbReference type="EMBL" id="SFA84494.1"/>
    </source>
</evidence>
<accession>A0A1I0W7G3</accession>
<sequence>MFIISCVVAVLVFIGFMSLVGSPSEVETVIGLVISAIAFLATFIIAWRVKSKSHEEDQNEKIAALERELASLKSKK</sequence>
<protein>
    <submittedName>
        <fullName evidence="2">Uncharacterized protein</fullName>
    </submittedName>
</protein>
<name>A0A1I0W7G3_9RHOB</name>
<evidence type="ECO:0000256" key="1">
    <source>
        <dbReference type="SAM" id="Phobius"/>
    </source>
</evidence>
<organism evidence="2 3">
    <name type="scientific">Poseidonocella pacifica</name>
    <dbReference type="NCBI Taxonomy" id="871651"/>
    <lineage>
        <taxon>Bacteria</taxon>
        <taxon>Pseudomonadati</taxon>
        <taxon>Pseudomonadota</taxon>
        <taxon>Alphaproteobacteria</taxon>
        <taxon>Rhodobacterales</taxon>
        <taxon>Roseobacteraceae</taxon>
        <taxon>Poseidonocella</taxon>
    </lineage>
</organism>
<reference evidence="2 3" key="1">
    <citation type="submission" date="2016-10" db="EMBL/GenBank/DDBJ databases">
        <authorList>
            <person name="de Groot N.N."/>
        </authorList>
    </citation>
    <scope>NUCLEOTIDE SEQUENCE [LARGE SCALE GENOMIC DNA]</scope>
    <source>
        <strain evidence="2 3">DSM 29316</strain>
    </source>
</reference>
<feature type="transmembrane region" description="Helical" evidence="1">
    <location>
        <begin position="28"/>
        <end position="47"/>
    </location>
</feature>
<dbReference type="Proteomes" id="UP000198796">
    <property type="component" value="Unassembled WGS sequence"/>
</dbReference>
<keyword evidence="1" id="KW-0812">Transmembrane</keyword>
<keyword evidence="3" id="KW-1185">Reference proteome</keyword>
<dbReference type="EMBL" id="FOJU01000002">
    <property type="protein sequence ID" value="SFA84494.1"/>
    <property type="molecule type" value="Genomic_DNA"/>
</dbReference>
<proteinExistence type="predicted"/>
<dbReference type="AlphaFoldDB" id="A0A1I0W7G3"/>